<feature type="region of interest" description="Disordered" evidence="1">
    <location>
        <begin position="423"/>
        <end position="469"/>
    </location>
</feature>
<comment type="caution">
    <text evidence="3">The sequence shown here is derived from an EMBL/GenBank/DDBJ whole genome shotgun (WGS) entry which is preliminary data.</text>
</comment>
<feature type="domain" description="TraD/TraG TraM recognition site" evidence="2">
    <location>
        <begin position="310"/>
        <end position="404"/>
    </location>
</feature>
<dbReference type="OrthoDB" id="179860at2"/>
<evidence type="ECO:0000313" key="4">
    <source>
        <dbReference type="Proteomes" id="UP000015531"/>
    </source>
</evidence>
<feature type="compositionally biased region" description="Low complexity" evidence="1">
    <location>
        <begin position="438"/>
        <end position="460"/>
    </location>
</feature>
<keyword evidence="4" id="KW-1185">Reference proteome</keyword>
<dbReference type="InterPro" id="IPR027417">
    <property type="entry name" value="P-loop_NTPase"/>
</dbReference>
<dbReference type="Pfam" id="PF12696">
    <property type="entry name" value="TraG-D_C"/>
    <property type="match status" value="1"/>
</dbReference>
<evidence type="ECO:0000256" key="1">
    <source>
        <dbReference type="SAM" id="MobiDB-lite"/>
    </source>
</evidence>
<dbReference type="AlphaFoldDB" id="T0J4R0"/>
<dbReference type="RefSeq" id="WP_021224991.1">
    <property type="nucleotide sequence ID" value="NZ_ATDP01000073.1"/>
</dbReference>
<feature type="compositionally biased region" description="Gly residues" evidence="1">
    <location>
        <begin position="423"/>
        <end position="437"/>
    </location>
</feature>
<dbReference type="eggNOG" id="COG3505">
    <property type="taxonomic scope" value="Bacteria"/>
</dbReference>
<dbReference type="Gene3D" id="3.40.50.300">
    <property type="entry name" value="P-loop containing nucleotide triphosphate hydrolases"/>
    <property type="match status" value="1"/>
</dbReference>
<dbReference type="EMBL" id="ATDP01000073">
    <property type="protein sequence ID" value="EQB16944.1"/>
    <property type="molecule type" value="Genomic_DNA"/>
</dbReference>
<reference evidence="3 4" key="1">
    <citation type="journal article" date="2013" name="Genome Announc.">
        <title>Draft Genome Sequence of Sphingobium lactosutens Strain DS20T, Isolated from a Hexachlorocyclohexane Dumpsite.</title>
        <authorList>
            <person name="Kumar R."/>
            <person name="Dwivedi V."/>
            <person name="Negi V."/>
            <person name="Khurana J.P."/>
            <person name="Lal R."/>
        </authorList>
    </citation>
    <scope>NUCLEOTIDE SEQUENCE [LARGE SCALE GENOMIC DNA]</scope>
    <source>
        <strain evidence="3 4">DS20</strain>
    </source>
</reference>
<protein>
    <recommendedName>
        <fullName evidence="2">TraD/TraG TraM recognition site domain-containing protein</fullName>
    </recommendedName>
</protein>
<sequence length="525" mass="56725">MHDLLDAPLLELPGGDFLCHRDLAQNVFVTGVTGGGKTSGPGRHLLEALLKSGDGGIVLCAKPTEAAEIRALCAKVGRLGSLIEWNGRNHGFNFLAYAMARMGQDGTNGLVEYLMRVVEMIRSASPMTGSNGDAFWLDALRVLLRYSVPVVYAATGSLSIASLIAFVRSAPVSPEQFHDPEWQRQEPFFMRCFVAATARMDAATCQQMAAYWQQDFARMDAKLRSNIIAGFMLLDRFNHGWLKDALCGATTISPALCFAGAIIVLDMSRAVLGDDGIIAQLIFKEAWQREVLGRNALPPIYRERFTFCYGDECQEFIASSDADFLAMSRSSRAATIYLTQALPQIYYKLGGPDAQHRAHSVIANLGIRFYCANNCVETNKWASEAIGKAVQYRHSHGQSSGSSSQFGMNMGEGTNWGFNSGSGGSSGYSSGSGGSSHSGGSSWSSGSSRGGSDSWGRNRGTSTNHGQNWGQNEVVDYLLEPGQFSRMLKTGGPRHGNRVSAILHVAGRRFAASGGNSMIVEFAQR</sequence>
<proteinExistence type="predicted"/>
<dbReference type="PATRIC" id="fig|1331060.3.peg.1077"/>
<evidence type="ECO:0000259" key="2">
    <source>
        <dbReference type="Pfam" id="PF12696"/>
    </source>
</evidence>
<accession>T0J4R0</accession>
<dbReference type="SUPFAM" id="SSF52540">
    <property type="entry name" value="P-loop containing nucleoside triphosphate hydrolases"/>
    <property type="match status" value="1"/>
</dbReference>
<dbReference type="Proteomes" id="UP000015531">
    <property type="component" value="Unassembled WGS sequence"/>
</dbReference>
<organism evidence="3 4">
    <name type="scientific">Sphingobium lactosutens DS20</name>
    <dbReference type="NCBI Taxonomy" id="1331060"/>
    <lineage>
        <taxon>Bacteria</taxon>
        <taxon>Pseudomonadati</taxon>
        <taxon>Pseudomonadota</taxon>
        <taxon>Alphaproteobacteria</taxon>
        <taxon>Sphingomonadales</taxon>
        <taxon>Sphingomonadaceae</taxon>
        <taxon>Sphingobium</taxon>
    </lineage>
</organism>
<evidence type="ECO:0000313" key="3">
    <source>
        <dbReference type="EMBL" id="EQB16944.1"/>
    </source>
</evidence>
<dbReference type="InterPro" id="IPR032689">
    <property type="entry name" value="TraG-D_C"/>
</dbReference>
<name>T0J4R0_9SPHN</name>
<gene>
    <name evidence="3" type="ORF">RLDS_05780</name>
</gene>